<sequence>MTNRAAAKMRPLEEEPDGDVQAPESPDDGDNPPAEEPPARLRDAA</sequence>
<gene>
    <name evidence="2" type="ORF">ACFOVU_16420</name>
</gene>
<keyword evidence="3" id="KW-1185">Reference proteome</keyword>
<reference evidence="3" key="1">
    <citation type="journal article" date="2019" name="Int. J. Syst. Evol. Microbiol.">
        <title>The Global Catalogue of Microorganisms (GCM) 10K type strain sequencing project: providing services to taxonomists for standard genome sequencing and annotation.</title>
        <authorList>
            <consortium name="The Broad Institute Genomics Platform"/>
            <consortium name="The Broad Institute Genome Sequencing Center for Infectious Disease"/>
            <person name="Wu L."/>
            <person name="Ma J."/>
        </authorList>
    </citation>
    <scope>NUCLEOTIDE SEQUENCE [LARGE SCALE GENOMIC DNA]</scope>
    <source>
        <strain evidence="3">TBRC 1826</strain>
    </source>
</reference>
<name>A0ABV8FQ49_9ACTN</name>
<evidence type="ECO:0000256" key="1">
    <source>
        <dbReference type="SAM" id="MobiDB-lite"/>
    </source>
</evidence>
<organism evidence="2 3">
    <name type="scientific">Nocardiopsis sediminis</name>
    <dbReference type="NCBI Taxonomy" id="1778267"/>
    <lineage>
        <taxon>Bacteria</taxon>
        <taxon>Bacillati</taxon>
        <taxon>Actinomycetota</taxon>
        <taxon>Actinomycetes</taxon>
        <taxon>Streptosporangiales</taxon>
        <taxon>Nocardiopsidaceae</taxon>
        <taxon>Nocardiopsis</taxon>
    </lineage>
</organism>
<dbReference type="Proteomes" id="UP001595847">
    <property type="component" value="Unassembled WGS sequence"/>
</dbReference>
<dbReference type="EMBL" id="JBHSBH010000010">
    <property type="protein sequence ID" value="MFC3997519.1"/>
    <property type="molecule type" value="Genomic_DNA"/>
</dbReference>
<evidence type="ECO:0000313" key="2">
    <source>
        <dbReference type="EMBL" id="MFC3997519.1"/>
    </source>
</evidence>
<comment type="caution">
    <text evidence="2">The sequence shown here is derived from an EMBL/GenBank/DDBJ whole genome shotgun (WGS) entry which is preliminary data.</text>
</comment>
<feature type="region of interest" description="Disordered" evidence="1">
    <location>
        <begin position="1"/>
        <end position="45"/>
    </location>
</feature>
<proteinExistence type="predicted"/>
<evidence type="ECO:0000313" key="3">
    <source>
        <dbReference type="Proteomes" id="UP001595847"/>
    </source>
</evidence>
<protein>
    <submittedName>
        <fullName evidence="2">Uncharacterized protein</fullName>
    </submittedName>
</protein>
<dbReference type="RefSeq" id="WP_378534546.1">
    <property type="nucleotide sequence ID" value="NZ_JBHSBH010000010.1"/>
</dbReference>
<accession>A0ABV8FQ49</accession>